<organism evidence="2 3">
    <name type="scientific">Atractosteus spatula</name>
    <name type="common">Alligator gar</name>
    <name type="synonym">Lepisosteus spatula</name>
    <dbReference type="NCBI Taxonomy" id="7917"/>
    <lineage>
        <taxon>Eukaryota</taxon>
        <taxon>Metazoa</taxon>
        <taxon>Chordata</taxon>
        <taxon>Craniata</taxon>
        <taxon>Vertebrata</taxon>
        <taxon>Euteleostomi</taxon>
        <taxon>Actinopterygii</taxon>
        <taxon>Neopterygii</taxon>
        <taxon>Holostei</taxon>
        <taxon>Semionotiformes</taxon>
        <taxon>Lepisosteidae</taxon>
        <taxon>Atractosteus</taxon>
    </lineage>
</organism>
<accession>A0A8J7NH13</accession>
<reference evidence="2" key="1">
    <citation type="journal article" date="2021" name="Cell">
        <title>Tracing the genetic footprints of vertebrate landing in non-teleost ray-finned fishes.</title>
        <authorList>
            <person name="Bi X."/>
            <person name="Wang K."/>
            <person name="Yang L."/>
            <person name="Pan H."/>
            <person name="Jiang H."/>
            <person name="Wei Q."/>
            <person name="Fang M."/>
            <person name="Yu H."/>
            <person name="Zhu C."/>
            <person name="Cai Y."/>
            <person name="He Y."/>
            <person name="Gan X."/>
            <person name="Zeng H."/>
            <person name="Yu D."/>
            <person name="Zhu Y."/>
            <person name="Jiang H."/>
            <person name="Qiu Q."/>
            <person name="Yang H."/>
            <person name="Zhang Y.E."/>
            <person name="Wang W."/>
            <person name="Zhu M."/>
            <person name="He S."/>
            <person name="Zhang G."/>
        </authorList>
    </citation>
    <scope>NUCLEOTIDE SEQUENCE</scope>
    <source>
        <strain evidence="2">Allg_001</strain>
    </source>
</reference>
<dbReference type="PANTHER" id="PTHR11106">
    <property type="entry name" value="GANGLIOSIDE INDUCED DIFFERENTIATION ASSOCIATED PROTEIN 2-RELATED"/>
    <property type="match status" value="1"/>
</dbReference>
<protein>
    <submittedName>
        <fullName evidence="2">MACD1 deacetylase</fullName>
    </submittedName>
</protein>
<dbReference type="AlphaFoldDB" id="A0A8J7NH13"/>
<dbReference type="CDD" id="cd02908">
    <property type="entry name" value="Macro_OAADPr_deacetylase"/>
    <property type="match status" value="1"/>
</dbReference>
<dbReference type="GO" id="GO:0005654">
    <property type="term" value="C:nucleoplasm"/>
    <property type="evidence" value="ECO:0007669"/>
    <property type="project" value="TreeGrafter"/>
</dbReference>
<evidence type="ECO:0000313" key="2">
    <source>
        <dbReference type="EMBL" id="MBN3313934.1"/>
    </source>
</evidence>
<dbReference type="EMBL" id="JAAWVO010013339">
    <property type="protein sequence ID" value="MBN3313934.1"/>
    <property type="molecule type" value="Genomic_DNA"/>
</dbReference>
<evidence type="ECO:0000259" key="1">
    <source>
        <dbReference type="PROSITE" id="PS51154"/>
    </source>
</evidence>
<dbReference type="InterPro" id="IPR043472">
    <property type="entry name" value="Macro_dom-like"/>
</dbReference>
<dbReference type="NCBIfam" id="NF001664">
    <property type="entry name" value="PRK00431.1-6"/>
    <property type="match status" value="1"/>
</dbReference>
<feature type="non-terminal residue" evidence="2">
    <location>
        <position position="357"/>
    </location>
</feature>
<feature type="non-terminal residue" evidence="2">
    <location>
        <position position="1"/>
    </location>
</feature>
<dbReference type="GO" id="GO:0140293">
    <property type="term" value="F:ADP-ribosylglutamate hydrolase activity"/>
    <property type="evidence" value="ECO:0007669"/>
    <property type="project" value="TreeGrafter"/>
</dbReference>
<keyword evidence="3" id="KW-1185">Reference proteome</keyword>
<dbReference type="Proteomes" id="UP000736164">
    <property type="component" value="Unassembled WGS sequence"/>
</dbReference>
<dbReference type="GO" id="GO:0006974">
    <property type="term" value="P:DNA damage response"/>
    <property type="evidence" value="ECO:0007669"/>
    <property type="project" value="TreeGrafter"/>
</dbReference>
<dbReference type="PROSITE" id="PS51154">
    <property type="entry name" value="MACRO"/>
    <property type="match status" value="1"/>
</dbReference>
<gene>
    <name evidence="2" type="primary">Macrod1</name>
    <name evidence="2" type="ORF">GTO95_0005355</name>
</gene>
<dbReference type="InterPro" id="IPR002589">
    <property type="entry name" value="Macro_dom"/>
</dbReference>
<dbReference type="SMART" id="SM00506">
    <property type="entry name" value="A1pp"/>
    <property type="match status" value="1"/>
</dbReference>
<feature type="domain" description="Macro" evidence="1">
    <location>
        <begin position="165"/>
        <end position="347"/>
    </location>
</feature>
<dbReference type="SUPFAM" id="SSF52949">
    <property type="entry name" value="Macro domain-like"/>
    <property type="match status" value="1"/>
</dbReference>
<dbReference type="PANTHER" id="PTHR11106:SF93">
    <property type="entry name" value="ADP-RIBOSE GLYCOHYDROLASE MACROD1"/>
    <property type="match status" value="1"/>
</dbReference>
<dbReference type="GO" id="GO:0042278">
    <property type="term" value="P:purine nucleoside metabolic process"/>
    <property type="evidence" value="ECO:0007669"/>
    <property type="project" value="TreeGrafter"/>
</dbReference>
<comment type="caution">
    <text evidence="2">The sequence shown here is derived from an EMBL/GenBank/DDBJ whole genome shotgun (WGS) entry which is preliminary data.</text>
</comment>
<sequence length="357" mass="38747">MAFQISSLAARIKLPALSLSVPSRSRIWSWGLGSELKRGSGFAGMRAEPSRRLTAGRLPALGRQDSQTGRTRTGGAWLVCRVSARFGAALGAAGLASLHTGRVCAMAARGGDTIDLDSPDGDWERVKELLGSLSREQRRKLYRTPDFLSLEEIRTWKPTGQPAGEVHFKSNESLNPKISLFRGDITKLEVDAVVNAANKTLLGGGGVDGTIHRRAGPLLKKECSTLGGCETGQAKLTGAYGLPAKYVIHTVGPIVQTGSVGDRERQALRNCYWSCLETARAQQLRTVAFPCISTGVYGYPPSEAADVALRTVREYLDTHGSQLERIVFCVFLKSDEDIYLEKLPLYFPEGPKVQSKL</sequence>
<evidence type="ECO:0000313" key="3">
    <source>
        <dbReference type="Proteomes" id="UP000736164"/>
    </source>
</evidence>
<dbReference type="Pfam" id="PF01661">
    <property type="entry name" value="Macro"/>
    <property type="match status" value="1"/>
</dbReference>
<dbReference type="Gene3D" id="3.40.220.10">
    <property type="entry name" value="Leucine Aminopeptidase, subunit E, domain 1"/>
    <property type="match status" value="1"/>
</dbReference>
<proteinExistence type="predicted"/>
<name>A0A8J7NH13_ATRSP</name>
<dbReference type="GO" id="GO:0140291">
    <property type="term" value="P:peptidyl-glutamate ADP-deribosylation"/>
    <property type="evidence" value="ECO:0007669"/>
    <property type="project" value="TreeGrafter"/>
</dbReference>